<accession>A0AAD6E683</accession>
<dbReference type="AlphaFoldDB" id="A0AAD6E683"/>
<dbReference type="InterPro" id="IPR003439">
    <property type="entry name" value="ABC_transporter-like_ATP-bd"/>
</dbReference>
<keyword evidence="4" id="KW-0067">ATP-binding</keyword>
<dbReference type="PANTHER" id="PTHR24223">
    <property type="entry name" value="ATP-BINDING CASSETTE SUB-FAMILY C"/>
    <property type="match status" value="1"/>
</dbReference>
<dbReference type="GO" id="GO:0005524">
    <property type="term" value="F:ATP binding"/>
    <property type="evidence" value="ECO:0007669"/>
    <property type="project" value="UniProtKB-KW"/>
</dbReference>
<dbReference type="GeneID" id="81586793"/>
<dbReference type="GO" id="GO:0016020">
    <property type="term" value="C:membrane"/>
    <property type="evidence" value="ECO:0007669"/>
    <property type="project" value="InterPro"/>
</dbReference>
<dbReference type="Gene3D" id="1.20.1560.10">
    <property type="entry name" value="ABC transporter type 1, transmembrane domain"/>
    <property type="match status" value="1"/>
</dbReference>
<evidence type="ECO:0000256" key="4">
    <source>
        <dbReference type="ARBA" id="ARBA00022840"/>
    </source>
</evidence>
<dbReference type="InterPro" id="IPR050173">
    <property type="entry name" value="ABC_transporter_C-like"/>
</dbReference>
<dbReference type="Gene3D" id="3.40.50.300">
    <property type="entry name" value="P-loop containing nucleotide triphosphate hydrolases"/>
    <property type="match status" value="1"/>
</dbReference>
<evidence type="ECO:0000313" key="9">
    <source>
        <dbReference type="Proteomes" id="UP001213799"/>
    </source>
</evidence>
<dbReference type="PROSITE" id="PS50929">
    <property type="entry name" value="ABC_TM1F"/>
    <property type="match status" value="1"/>
</dbReference>
<dbReference type="RefSeq" id="XP_056752336.1">
    <property type="nucleotide sequence ID" value="XM_056896551.1"/>
</dbReference>
<evidence type="ECO:0000313" key="8">
    <source>
        <dbReference type="EMBL" id="KAJ5602538.1"/>
    </source>
</evidence>
<evidence type="ECO:0000256" key="5">
    <source>
        <dbReference type="ARBA" id="ARBA00022989"/>
    </source>
</evidence>
<evidence type="ECO:0000256" key="1">
    <source>
        <dbReference type="ARBA" id="ARBA00022448"/>
    </source>
</evidence>
<comment type="caution">
    <text evidence="8">The sequence shown here is derived from an EMBL/GenBank/DDBJ whole genome shotgun (WGS) entry which is preliminary data.</text>
</comment>
<dbReference type="InterPro" id="IPR027417">
    <property type="entry name" value="P-loop_NTPase"/>
</dbReference>
<reference evidence="8" key="2">
    <citation type="submission" date="2023-01" db="EMBL/GenBank/DDBJ databases">
        <authorList>
            <person name="Petersen C."/>
        </authorList>
    </citation>
    <scope>NUCLEOTIDE SEQUENCE</scope>
    <source>
        <strain evidence="8">IBT 12815</strain>
    </source>
</reference>
<keyword evidence="1" id="KW-0813">Transport</keyword>
<evidence type="ECO:0000259" key="7">
    <source>
        <dbReference type="PROSITE" id="PS50929"/>
    </source>
</evidence>
<gene>
    <name evidence="8" type="ORF">N7537_005494</name>
</gene>
<dbReference type="InterPro" id="IPR011527">
    <property type="entry name" value="ABC1_TM_dom"/>
</dbReference>
<keyword evidence="5" id="KW-1133">Transmembrane helix</keyword>
<keyword evidence="9" id="KW-1185">Reference proteome</keyword>
<keyword evidence="3" id="KW-0547">Nucleotide-binding</keyword>
<organism evidence="8 9">
    <name type="scientific">Penicillium hordei</name>
    <dbReference type="NCBI Taxonomy" id="40994"/>
    <lineage>
        <taxon>Eukaryota</taxon>
        <taxon>Fungi</taxon>
        <taxon>Dikarya</taxon>
        <taxon>Ascomycota</taxon>
        <taxon>Pezizomycotina</taxon>
        <taxon>Eurotiomycetes</taxon>
        <taxon>Eurotiomycetidae</taxon>
        <taxon>Eurotiales</taxon>
        <taxon>Aspergillaceae</taxon>
        <taxon>Penicillium</taxon>
    </lineage>
</organism>
<evidence type="ECO:0000256" key="3">
    <source>
        <dbReference type="ARBA" id="ARBA00022741"/>
    </source>
</evidence>
<keyword evidence="2" id="KW-0812">Transmembrane</keyword>
<dbReference type="PANTHER" id="PTHR24223:SF404">
    <property type="entry name" value="ABC MULTIDRUG TRANSPORTER (EUROFUNG)-RELATED"/>
    <property type="match status" value="1"/>
</dbReference>
<name>A0AAD6E683_9EURO</name>
<evidence type="ECO:0000256" key="6">
    <source>
        <dbReference type="ARBA" id="ARBA00023136"/>
    </source>
</evidence>
<protein>
    <submittedName>
        <fullName evidence="8">ABC transporter integral membrane type 1</fullName>
    </submittedName>
</protein>
<dbReference type="Pfam" id="PF00005">
    <property type="entry name" value="ABC_tran"/>
    <property type="match status" value="1"/>
</dbReference>
<dbReference type="GO" id="GO:0016887">
    <property type="term" value="F:ATP hydrolysis activity"/>
    <property type="evidence" value="ECO:0007669"/>
    <property type="project" value="InterPro"/>
</dbReference>
<feature type="domain" description="ABC transmembrane type-1" evidence="7">
    <location>
        <begin position="1"/>
        <end position="104"/>
    </location>
</feature>
<sequence length="306" mass="33586">MLEDIKAVKMMGLEVVLSDIITRCRKVELGASKRFRKLLVGVVMPSSVSVDLSPYAVFLVYTIIAVAKHDAQILTAQAFTTLSLISILTTPLMSFIQSLPTVTQSIGCFDWIQSYCLRERSSEFLPTHTKSEFLIDGGIELSQVSRAIKAPRRSVSCDQFVPFQNTFISWTAESSPVVHDLTLSIPTGKIVMEVGSVGCGKSVLLRTIMGQTQIDRGTVYRAPEKIAYCPLDPWIINSSIQDNITGWTPLDRKWYELTISACGLEDDISKFPQGSMHIAGSSGIALSGGQNSEWLLRAQSTLGSPM</sequence>
<dbReference type="SUPFAM" id="SSF52540">
    <property type="entry name" value="P-loop containing nucleoside triphosphate hydrolases"/>
    <property type="match status" value="1"/>
</dbReference>
<dbReference type="GO" id="GO:0140359">
    <property type="term" value="F:ABC-type transporter activity"/>
    <property type="evidence" value="ECO:0007669"/>
    <property type="project" value="InterPro"/>
</dbReference>
<keyword evidence="6" id="KW-0472">Membrane</keyword>
<dbReference type="Proteomes" id="UP001213799">
    <property type="component" value="Unassembled WGS sequence"/>
</dbReference>
<reference evidence="8" key="1">
    <citation type="journal article" date="2023" name="IMA Fungus">
        <title>Comparative genomic study of the Penicillium genus elucidates a diverse pangenome and 15 lateral gene transfer events.</title>
        <authorList>
            <person name="Petersen C."/>
            <person name="Sorensen T."/>
            <person name="Nielsen M.R."/>
            <person name="Sondergaard T.E."/>
            <person name="Sorensen J.L."/>
            <person name="Fitzpatrick D.A."/>
            <person name="Frisvad J.C."/>
            <person name="Nielsen K.L."/>
        </authorList>
    </citation>
    <scope>NUCLEOTIDE SEQUENCE</scope>
    <source>
        <strain evidence="8">IBT 12815</strain>
    </source>
</reference>
<dbReference type="EMBL" id="JAQJAE010000003">
    <property type="protein sequence ID" value="KAJ5602538.1"/>
    <property type="molecule type" value="Genomic_DNA"/>
</dbReference>
<dbReference type="InterPro" id="IPR036640">
    <property type="entry name" value="ABC1_TM_sf"/>
</dbReference>
<proteinExistence type="predicted"/>
<evidence type="ECO:0000256" key="2">
    <source>
        <dbReference type="ARBA" id="ARBA00022692"/>
    </source>
</evidence>